<name>A0ABW6Q1R5_9ACTN</name>
<protein>
    <recommendedName>
        <fullName evidence="5">Transmembrane protein</fullName>
    </recommendedName>
</protein>
<comment type="caution">
    <text evidence="3">The sequence shown here is derived from an EMBL/GenBank/DDBJ whole genome shotgun (WGS) entry which is preliminary data.</text>
</comment>
<feature type="transmembrane region" description="Helical" evidence="2">
    <location>
        <begin position="86"/>
        <end position="108"/>
    </location>
</feature>
<dbReference type="EMBL" id="JBHVZQ010000004">
    <property type="protein sequence ID" value="MFF1273042.1"/>
    <property type="molecule type" value="Genomic_DNA"/>
</dbReference>
<keyword evidence="2" id="KW-0472">Membrane</keyword>
<sequence length="232" mass="24316">MADPLRLHPEDRPDFESVLRLALTDADIQKALSTDPAGQASARLRLRALGDADVMAAAACEAYGTYLALRASTQPDPPRRPTAGPLLPALTVLTPLVATASAAVLLALGHLLQLTDTEGALPGSLVSAGWVLTLIAGAGALLAFTTLLRTAMRGDDESADAARLQQSRVNWQQALLDRGVLPRLRQYLHEDPAVLSTPPLAVRTIDSRGPRTATGSKEHPSPSGQPECGTSG</sequence>
<dbReference type="RefSeq" id="WP_388233590.1">
    <property type="nucleotide sequence ID" value="NZ_JBHVZQ010000004.1"/>
</dbReference>
<evidence type="ECO:0000313" key="4">
    <source>
        <dbReference type="Proteomes" id="UP001601627"/>
    </source>
</evidence>
<reference evidence="3 4" key="1">
    <citation type="submission" date="2024-09" db="EMBL/GenBank/DDBJ databases">
        <title>The Natural Products Discovery Center: Release of the First 8490 Sequenced Strains for Exploring Actinobacteria Biosynthetic Diversity.</title>
        <authorList>
            <person name="Kalkreuter E."/>
            <person name="Kautsar S.A."/>
            <person name="Yang D."/>
            <person name="Bader C.D."/>
            <person name="Teijaro C.N."/>
            <person name="Fluegel L."/>
            <person name="Davis C.M."/>
            <person name="Simpson J.R."/>
            <person name="Lauterbach L."/>
            <person name="Steele A.D."/>
            <person name="Gui C."/>
            <person name="Meng S."/>
            <person name="Li G."/>
            <person name="Viehrig K."/>
            <person name="Ye F."/>
            <person name="Su P."/>
            <person name="Kiefer A.F."/>
            <person name="Nichols A."/>
            <person name="Cepeda A.J."/>
            <person name="Yan W."/>
            <person name="Fan B."/>
            <person name="Jiang Y."/>
            <person name="Adhikari A."/>
            <person name="Zheng C.-J."/>
            <person name="Schuster L."/>
            <person name="Cowan T.M."/>
            <person name="Smanski M.J."/>
            <person name="Chevrette M.G."/>
            <person name="De Carvalho L.P.S."/>
            <person name="Shen B."/>
        </authorList>
    </citation>
    <scope>NUCLEOTIDE SEQUENCE [LARGE SCALE GENOMIC DNA]</scope>
    <source>
        <strain evidence="3 4">NPDC058328</strain>
    </source>
</reference>
<evidence type="ECO:0000313" key="3">
    <source>
        <dbReference type="EMBL" id="MFF1273042.1"/>
    </source>
</evidence>
<dbReference type="Proteomes" id="UP001601627">
    <property type="component" value="Unassembled WGS sequence"/>
</dbReference>
<proteinExistence type="predicted"/>
<organism evidence="3 4">
    <name type="scientific">Streptomyces marokkonensis</name>
    <dbReference type="NCBI Taxonomy" id="324855"/>
    <lineage>
        <taxon>Bacteria</taxon>
        <taxon>Bacillati</taxon>
        <taxon>Actinomycetota</taxon>
        <taxon>Actinomycetes</taxon>
        <taxon>Kitasatosporales</taxon>
        <taxon>Streptomycetaceae</taxon>
        <taxon>Streptomyces</taxon>
    </lineage>
</organism>
<feature type="region of interest" description="Disordered" evidence="1">
    <location>
        <begin position="204"/>
        <end position="232"/>
    </location>
</feature>
<accession>A0ABW6Q1R5</accession>
<evidence type="ECO:0000256" key="1">
    <source>
        <dbReference type="SAM" id="MobiDB-lite"/>
    </source>
</evidence>
<feature type="compositionally biased region" description="Polar residues" evidence="1">
    <location>
        <begin position="222"/>
        <end position="232"/>
    </location>
</feature>
<evidence type="ECO:0000256" key="2">
    <source>
        <dbReference type="SAM" id="Phobius"/>
    </source>
</evidence>
<evidence type="ECO:0008006" key="5">
    <source>
        <dbReference type="Google" id="ProtNLM"/>
    </source>
</evidence>
<keyword evidence="4" id="KW-1185">Reference proteome</keyword>
<gene>
    <name evidence="3" type="ORF">ACFVZC_06480</name>
</gene>
<keyword evidence="2" id="KW-0812">Transmembrane</keyword>
<keyword evidence="2" id="KW-1133">Transmembrane helix</keyword>
<feature type="transmembrane region" description="Helical" evidence="2">
    <location>
        <begin position="128"/>
        <end position="148"/>
    </location>
</feature>